<evidence type="ECO:0000313" key="2">
    <source>
        <dbReference type="EMBL" id="GBL45799.1"/>
    </source>
</evidence>
<sequence>MRIIVLIFIFLILASLFSALYYLIKDKGQSERTVKALTVRIILSLTLFALLMLGFHFGWLPQRSV</sequence>
<keyword evidence="1" id="KW-0472">Membrane</keyword>
<organism evidence="2 3">
    <name type="scientific">Sulfuriferula multivorans</name>
    <dbReference type="NCBI Taxonomy" id="1559896"/>
    <lineage>
        <taxon>Bacteria</taxon>
        <taxon>Pseudomonadati</taxon>
        <taxon>Pseudomonadota</taxon>
        <taxon>Betaproteobacteria</taxon>
        <taxon>Nitrosomonadales</taxon>
        <taxon>Sulfuricellaceae</taxon>
        <taxon>Sulfuriferula</taxon>
    </lineage>
</organism>
<evidence type="ECO:0008006" key="4">
    <source>
        <dbReference type="Google" id="ProtNLM"/>
    </source>
</evidence>
<gene>
    <name evidence="2" type="ORF">SFMTTN_1610</name>
</gene>
<feature type="transmembrane region" description="Helical" evidence="1">
    <location>
        <begin position="36"/>
        <end position="59"/>
    </location>
</feature>
<dbReference type="NCBIfam" id="NF033233">
    <property type="entry name" value="twin_helix"/>
    <property type="match status" value="1"/>
</dbReference>
<protein>
    <recommendedName>
        <fullName evidence="4">Twin transmembrane helix small protein</fullName>
    </recommendedName>
</protein>
<keyword evidence="1" id="KW-0812">Transmembrane</keyword>
<accession>A0A401JDV5</accession>
<dbReference type="AlphaFoldDB" id="A0A401JDV5"/>
<dbReference type="InterPro" id="IPR021313">
    <property type="entry name" value="DUF2909"/>
</dbReference>
<dbReference type="RefSeq" id="WP_124704595.1">
    <property type="nucleotide sequence ID" value="NZ_BGOW01000014.1"/>
</dbReference>
<keyword evidence="1" id="KW-1133">Transmembrane helix</keyword>
<keyword evidence="3" id="KW-1185">Reference proteome</keyword>
<evidence type="ECO:0000256" key="1">
    <source>
        <dbReference type="SAM" id="Phobius"/>
    </source>
</evidence>
<dbReference type="EMBL" id="BGOW01000014">
    <property type="protein sequence ID" value="GBL45799.1"/>
    <property type="molecule type" value="Genomic_DNA"/>
</dbReference>
<comment type="caution">
    <text evidence="2">The sequence shown here is derived from an EMBL/GenBank/DDBJ whole genome shotgun (WGS) entry which is preliminary data.</text>
</comment>
<feature type="transmembrane region" description="Helical" evidence="1">
    <location>
        <begin position="6"/>
        <end position="24"/>
    </location>
</feature>
<evidence type="ECO:0000313" key="3">
    <source>
        <dbReference type="Proteomes" id="UP000286806"/>
    </source>
</evidence>
<proteinExistence type="predicted"/>
<dbReference type="Proteomes" id="UP000286806">
    <property type="component" value="Unassembled WGS sequence"/>
</dbReference>
<dbReference type="OrthoDB" id="8687573at2"/>
<reference evidence="2 3" key="1">
    <citation type="journal article" date="2019" name="Front. Microbiol.">
        <title>Genomes of Neutrophilic Sulfur-Oxidizing Chemolithoautotrophs Representing 9 Proteobacterial Species From 8 Genera.</title>
        <authorList>
            <person name="Watanabe T."/>
            <person name="Kojima H."/>
            <person name="Umezawa K."/>
            <person name="Hori C."/>
            <person name="Takasuka T.E."/>
            <person name="Kato Y."/>
            <person name="Fukui M."/>
        </authorList>
    </citation>
    <scope>NUCLEOTIDE SEQUENCE [LARGE SCALE GENOMIC DNA]</scope>
    <source>
        <strain evidence="2 3">TTN</strain>
    </source>
</reference>
<dbReference type="Pfam" id="PF11137">
    <property type="entry name" value="DUF2909"/>
    <property type="match status" value="1"/>
</dbReference>
<name>A0A401JDV5_9PROT</name>